<dbReference type="PANTHER" id="PTHR37973:SF1">
    <property type="entry name" value="DICKKOPF_N DOMAIN-CONTAINING PROTEIN"/>
    <property type="match status" value="1"/>
</dbReference>
<feature type="chain" id="PRO_5043121446" evidence="1">
    <location>
        <begin position="23"/>
        <end position="208"/>
    </location>
</feature>
<protein>
    <submittedName>
        <fullName evidence="4">Disintegrin domain-containing protein</fullName>
    </submittedName>
</protein>
<dbReference type="EMBL" id="UYRR01037656">
    <property type="protein sequence ID" value="VDK71055.1"/>
    <property type="molecule type" value="Genomic_DNA"/>
</dbReference>
<feature type="signal peptide" evidence="1">
    <location>
        <begin position="1"/>
        <end position="22"/>
    </location>
</feature>
<gene>
    <name evidence="2" type="ORF">ASIM_LOCUS19647</name>
</gene>
<sequence length="208" mass="22554">MTGTAKLLQLFAVVLTVSISTAEWSGTSGSVGEDKEVNVIFSPQFNGTVKFEFYRSAHDEGSEIPVQQLLQKKISHRSDDDIEGSGEKVVNVNFHPNFNRPVTFNHFRAESDKVCKPAKVCYSNDDCNGGSCVGDSVGTCNCAACSSFVTCQDDSVCGGLRGACNKQTGQCDCERGLHSLDFIQLLSRFLIAQFNVTNFPSFNPNGVD</sequence>
<evidence type="ECO:0000313" key="3">
    <source>
        <dbReference type="Proteomes" id="UP000267096"/>
    </source>
</evidence>
<reference evidence="4" key="1">
    <citation type="submission" date="2017-02" db="UniProtKB">
        <authorList>
            <consortium name="WormBaseParasite"/>
        </authorList>
    </citation>
    <scope>IDENTIFICATION</scope>
</reference>
<dbReference type="Proteomes" id="UP000267096">
    <property type="component" value="Unassembled WGS sequence"/>
</dbReference>
<evidence type="ECO:0000256" key="1">
    <source>
        <dbReference type="SAM" id="SignalP"/>
    </source>
</evidence>
<dbReference type="PANTHER" id="PTHR37973">
    <property type="entry name" value="CHONDROITIN PROTEOGLYCAN 3"/>
    <property type="match status" value="1"/>
</dbReference>
<dbReference type="WBParaSite" id="ASIM_0002026201-mRNA-1">
    <property type="protein sequence ID" value="ASIM_0002026201-mRNA-1"/>
    <property type="gene ID" value="ASIM_0002026201"/>
</dbReference>
<evidence type="ECO:0000313" key="4">
    <source>
        <dbReference type="WBParaSite" id="ASIM_0002026201-mRNA-1"/>
    </source>
</evidence>
<name>A0A0M3KGZ8_ANISI</name>
<keyword evidence="3" id="KW-1185">Reference proteome</keyword>
<keyword evidence="1" id="KW-0732">Signal</keyword>
<dbReference type="AlphaFoldDB" id="A0A0M3KGZ8"/>
<dbReference type="InterPro" id="IPR039260">
    <property type="entry name" value="Cpg-3"/>
</dbReference>
<accession>A0A0M3KGZ8</accession>
<reference evidence="2 3" key="2">
    <citation type="submission" date="2018-11" db="EMBL/GenBank/DDBJ databases">
        <authorList>
            <consortium name="Pathogen Informatics"/>
        </authorList>
    </citation>
    <scope>NUCLEOTIDE SEQUENCE [LARGE SCALE GENOMIC DNA]</scope>
</reference>
<organism evidence="4">
    <name type="scientific">Anisakis simplex</name>
    <name type="common">Herring worm</name>
    <dbReference type="NCBI Taxonomy" id="6269"/>
    <lineage>
        <taxon>Eukaryota</taxon>
        <taxon>Metazoa</taxon>
        <taxon>Ecdysozoa</taxon>
        <taxon>Nematoda</taxon>
        <taxon>Chromadorea</taxon>
        <taxon>Rhabditida</taxon>
        <taxon>Spirurina</taxon>
        <taxon>Ascaridomorpha</taxon>
        <taxon>Ascaridoidea</taxon>
        <taxon>Anisakidae</taxon>
        <taxon>Anisakis</taxon>
        <taxon>Anisakis simplex complex</taxon>
    </lineage>
</organism>
<dbReference type="OrthoDB" id="5822889at2759"/>
<evidence type="ECO:0000313" key="2">
    <source>
        <dbReference type="EMBL" id="VDK71055.1"/>
    </source>
</evidence>
<proteinExistence type="predicted"/>